<dbReference type="EMBL" id="JAHHUM010002732">
    <property type="protein sequence ID" value="KAK5600993.1"/>
    <property type="molecule type" value="Genomic_DNA"/>
</dbReference>
<feature type="compositionally biased region" description="Polar residues" evidence="1">
    <location>
        <begin position="1"/>
        <end position="11"/>
    </location>
</feature>
<evidence type="ECO:0000313" key="2">
    <source>
        <dbReference type="EMBL" id="KAK5600993.1"/>
    </source>
</evidence>
<sequence>MTTAAQVQAYTQEGEPKAWGKSRRRTKRDKRLPDEANAALLGKGDVGSVFCTLLRMCFASTSADTILNNLSHFHLKSWAGFTEASLHARSHISAIQRCSGVTGLGQFSKLNTFVFVRGVARKPTLSHS</sequence>
<evidence type="ECO:0000256" key="1">
    <source>
        <dbReference type="SAM" id="MobiDB-lite"/>
    </source>
</evidence>
<evidence type="ECO:0000313" key="3">
    <source>
        <dbReference type="Proteomes" id="UP001311232"/>
    </source>
</evidence>
<name>A0AAV9QVS1_9TELE</name>
<gene>
    <name evidence="2" type="ORF">CRENBAI_005725</name>
</gene>
<keyword evidence="3" id="KW-1185">Reference proteome</keyword>
<organism evidence="2 3">
    <name type="scientific">Crenichthys baileyi</name>
    <name type="common">White River springfish</name>
    <dbReference type="NCBI Taxonomy" id="28760"/>
    <lineage>
        <taxon>Eukaryota</taxon>
        <taxon>Metazoa</taxon>
        <taxon>Chordata</taxon>
        <taxon>Craniata</taxon>
        <taxon>Vertebrata</taxon>
        <taxon>Euteleostomi</taxon>
        <taxon>Actinopterygii</taxon>
        <taxon>Neopterygii</taxon>
        <taxon>Teleostei</taxon>
        <taxon>Neoteleostei</taxon>
        <taxon>Acanthomorphata</taxon>
        <taxon>Ovalentaria</taxon>
        <taxon>Atherinomorphae</taxon>
        <taxon>Cyprinodontiformes</taxon>
        <taxon>Goodeidae</taxon>
        <taxon>Crenichthys</taxon>
    </lineage>
</organism>
<proteinExistence type="predicted"/>
<feature type="region of interest" description="Disordered" evidence="1">
    <location>
        <begin position="1"/>
        <end position="31"/>
    </location>
</feature>
<accession>A0AAV9QVS1</accession>
<feature type="compositionally biased region" description="Basic residues" evidence="1">
    <location>
        <begin position="20"/>
        <end position="30"/>
    </location>
</feature>
<protein>
    <submittedName>
        <fullName evidence="2">Uncharacterized protein</fullName>
    </submittedName>
</protein>
<reference evidence="2 3" key="1">
    <citation type="submission" date="2021-06" db="EMBL/GenBank/DDBJ databases">
        <authorList>
            <person name="Palmer J.M."/>
        </authorList>
    </citation>
    <scope>NUCLEOTIDE SEQUENCE [LARGE SCALE GENOMIC DNA]</scope>
    <source>
        <strain evidence="2 3">MEX-2019</strain>
        <tissue evidence="2">Muscle</tissue>
    </source>
</reference>
<dbReference type="Proteomes" id="UP001311232">
    <property type="component" value="Unassembled WGS sequence"/>
</dbReference>
<dbReference type="AlphaFoldDB" id="A0AAV9QVS1"/>
<comment type="caution">
    <text evidence="2">The sequence shown here is derived from an EMBL/GenBank/DDBJ whole genome shotgun (WGS) entry which is preliminary data.</text>
</comment>